<name>A0ABT3N4H0_9GAMM</name>
<evidence type="ECO:0000313" key="2">
    <source>
        <dbReference type="EMBL" id="MCW7556520.1"/>
    </source>
</evidence>
<dbReference type="Proteomes" id="UP001209854">
    <property type="component" value="Unassembled WGS sequence"/>
</dbReference>
<evidence type="ECO:0000313" key="1">
    <source>
        <dbReference type="EMBL" id="MCW7556459.1"/>
    </source>
</evidence>
<proteinExistence type="predicted"/>
<gene>
    <name evidence="1" type="ORF">NX722_28255</name>
    <name evidence="2" type="ORF">NX722_28560</name>
</gene>
<comment type="caution">
    <text evidence="2">The sequence shown here is derived from an EMBL/GenBank/DDBJ whole genome shotgun (WGS) entry which is preliminary data.</text>
</comment>
<protein>
    <submittedName>
        <fullName evidence="2">Uncharacterized protein</fullName>
    </submittedName>
</protein>
<accession>A0ABT3N4H0</accession>
<sequence length="96" mass="11150">MNGTPYCHVSAQIDQHAHDEGLREIRELQIESLSEEVYDNGKKTLDTSRVHIAPRFHHLQVNDDVLNTLRLLWDDPDLTLNKAIDLIVREKLEPQQ</sequence>
<dbReference type="RefSeq" id="WP_262566139.1">
    <property type="nucleotide sequence ID" value="NZ_CP103299.1"/>
</dbReference>
<dbReference type="EMBL" id="JAPFCC010000002">
    <property type="protein sequence ID" value="MCW7556520.1"/>
    <property type="molecule type" value="Genomic_DNA"/>
</dbReference>
<keyword evidence="3" id="KW-1185">Reference proteome</keyword>
<organism evidence="2 3">
    <name type="scientific">Endozoicomonas gorgoniicola</name>
    <dbReference type="NCBI Taxonomy" id="1234144"/>
    <lineage>
        <taxon>Bacteria</taxon>
        <taxon>Pseudomonadati</taxon>
        <taxon>Pseudomonadota</taxon>
        <taxon>Gammaproteobacteria</taxon>
        <taxon>Oceanospirillales</taxon>
        <taxon>Endozoicomonadaceae</taxon>
        <taxon>Endozoicomonas</taxon>
    </lineage>
</organism>
<dbReference type="EMBL" id="JAPFCC010000001">
    <property type="protein sequence ID" value="MCW7556459.1"/>
    <property type="molecule type" value="Genomic_DNA"/>
</dbReference>
<evidence type="ECO:0000313" key="3">
    <source>
        <dbReference type="Proteomes" id="UP001209854"/>
    </source>
</evidence>
<reference evidence="2 3" key="1">
    <citation type="submission" date="2022-10" db="EMBL/GenBank/DDBJ databases">
        <title>High-quality genome sequences of two octocoral-associated bacteria, Endozoicomonas euniceicola EF212 and Endozoicomonas gorgoniicola PS125.</title>
        <authorList>
            <person name="Chiou Y.-J."/>
            <person name="Chen Y.-H."/>
        </authorList>
    </citation>
    <scope>NUCLEOTIDE SEQUENCE [LARGE SCALE GENOMIC DNA]</scope>
    <source>
        <strain evidence="2 3">PS125</strain>
    </source>
</reference>